<dbReference type="eggNOG" id="ENOG502SQTD">
    <property type="taxonomic scope" value="Eukaryota"/>
</dbReference>
<evidence type="ECO:0000313" key="2">
    <source>
        <dbReference type="EMBL" id="EXU97570.1"/>
    </source>
</evidence>
<feature type="signal peptide" evidence="1">
    <location>
        <begin position="1"/>
        <end position="20"/>
    </location>
</feature>
<keyword evidence="1" id="KW-0732">Signal</keyword>
<evidence type="ECO:0000313" key="3">
    <source>
        <dbReference type="Proteomes" id="UP000030151"/>
    </source>
</evidence>
<accession>A0A014PLU7</accession>
<name>A0A014PLU7_9HYPO</name>
<dbReference type="OrthoDB" id="3014608at2759"/>
<dbReference type="AlphaFoldDB" id="A0A014PLU7"/>
<gene>
    <name evidence="2" type="ORF">X797_009289</name>
</gene>
<reference evidence="2 3" key="1">
    <citation type="submission" date="2014-02" db="EMBL/GenBank/DDBJ databases">
        <title>The genome sequence of the entomopathogenic fungus Metarhizium robertsii ARSEF 2575.</title>
        <authorList>
            <person name="Giuliano Garisto Donzelli B."/>
            <person name="Roe B.A."/>
            <person name="Macmil S.L."/>
            <person name="Krasnoff S.B."/>
            <person name="Gibson D.M."/>
        </authorList>
    </citation>
    <scope>NUCLEOTIDE SEQUENCE [LARGE SCALE GENOMIC DNA]</scope>
    <source>
        <strain evidence="2 3">ARSEF 2575</strain>
    </source>
</reference>
<dbReference type="Proteomes" id="UP000030151">
    <property type="component" value="Unassembled WGS sequence"/>
</dbReference>
<dbReference type="EMBL" id="JELW01000035">
    <property type="protein sequence ID" value="EXU97570.1"/>
    <property type="molecule type" value="Genomic_DNA"/>
</dbReference>
<dbReference type="HOGENOM" id="CLU_1120385_0_0_1"/>
<evidence type="ECO:0008006" key="4">
    <source>
        <dbReference type="Google" id="ProtNLM"/>
    </source>
</evidence>
<feature type="chain" id="PRO_5001473673" description="IPT/TIG domain-containing protein" evidence="1">
    <location>
        <begin position="21"/>
        <end position="248"/>
    </location>
</feature>
<protein>
    <recommendedName>
        <fullName evidence="4">IPT/TIG domain-containing protein</fullName>
    </recommendedName>
</protein>
<comment type="caution">
    <text evidence="2">The sequence shown here is derived from an EMBL/GenBank/DDBJ whole genome shotgun (WGS) entry which is preliminary data.</text>
</comment>
<evidence type="ECO:0000256" key="1">
    <source>
        <dbReference type="SAM" id="SignalP"/>
    </source>
</evidence>
<sequence length="248" mass="26592">MHFMPSIAVVLVFGTGSSFSWPTLAVGGPLANVPTFEDADFDTNTVIKILGQKKKNAAKSPTYPTPITKAPATITSTPSSNNTVLRIKGENNKKIKTNGFFGSPNSVQGGFLFTKINMPSNAVGNLEVEYNGTEANTILVAPKMVNTQPPTGMVFVDPMTFIVSTEKPPVTGDTLKIDYIFTEAVKSAVDPSLVRVGKLDTATNQWVTDGLGEFEFEKEENEWSQEVSDLNGEWGLFAPLAAGQPGQA</sequence>
<proteinExistence type="predicted"/>
<organism evidence="2 3">
    <name type="scientific">Metarhizium robertsii</name>
    <dbReference type="NCBI Taxonomy" id="568076"/>
    <lineage>
        <taxon>Eukaryota</taxon>
        <taxon>Fungi</taxon>
        <taxon>Dikarya</taxon>
        <taxon>Ascomycota</taxon>
        <taxon>Pezizomycotina</taxon>
        <taxon>Sordariomycetes</taxon>
        <taxon>Hypocreomycetidae</taxon>
        <taxon>Hypocreales</taxon>
        <taxon>Clavicipitaceae</taxon>
        <taxon>Metarhizium</taxon>
    </lineage>
</organism>